<evidence type="ECO:0000256" key="6">
    <source>
        <dbReference type="PIRNR" id="PIRNR018267"/>
    </source>
</evidence>
<dbReference type="NCBIfam" id="TIGR00632">
    <property type="entry name" value="vsr"/>
    <property type="match status" value="1"/>
</dbReference>
<evidence type="ECO:0000313" key="8">
    <source>
        <dbReference type="Proteomes" id="UP000029444"/>
    </source>
</evidence>
<dbReference type="RefSeq" id="WP_035232008.1">
    <property type="nucleotide sequence ID" value="NZ_ARXV01000005.1"/>
</dbReference>
<dbReference type="PIRSF" id="PIRSF018267">
    <property type="entry name" value="VSR_endonuc"/>
    <property type="match status" value="1"/>
</dbReference>
<protein>
    <recommendedName>
        <fullName evidence="6">Very short patch repair endonuclease</fullName>
        <ecNumber evidence="6">3.1.-.-</ecNumber>
    </recommendedName>
</protein>
<dbReference type="EMBL" id="ARXV01000005">
    <property type="protein sequence ID" value="KGD65116.1"/>
    <property type="molecule type" value="Genomic_DNA"/>
</dbReference>
<keyword evidence="5 6" id="KW-0234">DNA repair</keyword>
<dbReference type="AlphaFoldDB" id="A0A095SKF8"/>
<dbReference type="Gene3D" id="3.40.960.10">
    <property type="entry name" value="VSR Endonuclease"/>
    <property type="match status" value="1"/>
</dbReference>
<comment type="similarity">
    <text evidence="6">Belongs to the vsr family.</text>
</comment>
<dbReference type="GO" id="GO:0004519">
    <property type="term" value="F:endonuclease activity"/>
    <property type="evidence" value="ECO:0007669"/>
    <property type="project" value="UniProtKB-KW"/>
</dbReference>
<dbReference type="eggNOG" id="COG3727">
    <property type="taxonomic scope" value="Bacteria"/>
</dbReference>
<gene>
    <name evidence="7" type="ORF">Y5S_01550</name>
</gene>
<comment type="function">
    <text evidence="6">May nick specific sequences that contain T:G mispairs resulting from m5C-deamination.</text>
</comment>
<keyword evidence="3 6" id="KW-0227">DNA damage</keyword>
<reference evidence="7 8" key="1">
    <citation type="submission" date="2012-09" db="EMBL/GenBank/DDBJ databases">
        <title>Genome Sequence of alkane-degrading Bacterium Alcanivorax sp. 19-m-6.</title>
        <authorList>
            <person name="Lai Q."/>
            <person name="Shao Z."/>
        </authorList>
    </citation>
    <scope>NUCLEOTIDE SEQUENCE [LARGE SCALE GENOMIC DNA]</scope>
    <source>
        <strain evidence="7 8">19-m-6</strain>
    </source>
</reference>
<dbReference type="Pfam" id="PF03852">
    <property type="entry name" value="Vsr"/>
    <property type="match status" value="1"/>
</dbReference>
<name>A0A095SKF8_9GAMM</name>
<dbReference type="SUPFAM" id="SSF52980">
    <property type="entry name" value="Restriction endonuclease-like"/>
    <property type="match status" value="1"/>
</dbReference>
<dbReference type="EC" id="3.1.-.-" evidence="6"/>
<dbReference type="GO" id="GO:0006298">
    <property type="term" value="P:mismatch repair"/>
    <property type="evidence" value="ECO:0007669"/>
    <property type="project" value="UniProtKB-UniRule"/>
</dbReference>
<dbReference type="CDD" id="cd00221">
    <property type="entry name" value="Vsr"/>
    <property type="match status" value="1"/>
</dbReference>
<keyword evidence="2 6" id="KW-0255">Endonuclease</keyword>
<accession>A0A095SKF8</accession>
<evidence type="ECO:0000313" key="7">
    <source>
        <dbReference type="EMBL" id="KGD65116.1"/>
    </source>
</evidence>
<sequence>MADVVDKATRSRMMAGIKGKDTKPEMLIRSELHRRGFRFRKNVKDLPGKPDIVLPKYKAVIMVNGCFWHGHECHLFKWPATRPEFWREKIGGNKARDLRNIKELEFLGWRVRVVWECEIKGKSSEELGHLLSSIADWING</sequence>
<dbReference type="Proteomes" id="UP000029444">
    <property type="component" value="Unassembled WGS sequence"/>
</dbReference>
<comment type="caution">
    <text evidence="7">The sequence shown here is derived from an EMBL/GenBank/DDBJ whole genome shotgun (WGS) entry which is preliminary data.</text>
</comment>
<dbReference type="STRING" id="1177154.Y5S_01550"/>
<dbReference type="GO" id="GO:0016787">
    <property type="term" value="F:hydrolase activity"/>
    <property type="evidence" value="ECO:0007669"/>
    <property type="project" value="UniProtKB-KW"/>
</dbReference>
<dbReference type="OrthoDB" id="9801520at2"/>
<evidence type="ECO:0000256" key="2">
    <source>
        <dbReference type="ARBA" id="ARBA00022759"/>
    </source>
</evidence>
<keyword evidence="1 6" id="KW-0540">Nuclease</keyword>
<evidence type="ECO:0000256" key="3">
    <source>
        <dbReference type="ARBA" id="ARBA00022763"/>
    </source>
</evidence>
<keyword evidence="8" id="KW-1185">Reference proteome</keyword>
<evidence type="ECO:0000256" key="5">
    <source>
        <dbReference type="ARBA" id="ARBA00023204"/>
    </source>
</evidence>
<dbReference type="InterPro" id="IPR011335">
    <property type="entry name" value="Restrct_endonuc-II-like"/>
</dbReference>
<organism evidence="7 8">
    <name type="scientific">Alcanivorax nanhaiticus</name>
    <dbReference type="NCBI Taxonomy" id="1177154"/>
    <lineage>
        <taxon>Bacteria</taxon>
        <taxon>Pseudomonadati</taxon>
        <taxon>Pseudomonadota</taxon>
        <taxon>Gammaproteobacteria</taxon>
        <taxon>Oceanospirillales</taxon>
        <taxon>Alcanivoracaceae</taxon>
        <taxon>Alcanivorax</taxon>
    </lineage>
</organism>
<keyword evidence="4 6" id="KW-0378">Hydrolase</keyword>
<evidence type="ECO:0000256" key="1">
    <source>
        <dbReference type="ARBA" id="ARBA00022722"/>
    </source>
</evidence>
<dbReference type="InterPro" id="IPR004603">
    <property type="entry name" value="DNA_mismatch_endonuc_vsr"/>
</dbReference>
<proteinExistence type="inferred from homology"/>
<dbReference type="REBASE" id="116975">
    <property type="entry name" value="V.Asp19m6ORF1552P"/>
</dbReference>
<evidence type="ECO:0000256" key="4">
    <source>
        <dbReference type="ARBA" id="ARBA00022801"/>
    </source>
</evidence>